<name>A0ABX8BRT4_9ACTN</name>
<sequence>MPTSAVPARRVRTRKTAVVSAAAVALLFAAGALILGSGPGTGPAAPAGAGSPTDAVSPSPAQGAPSADLLAYAGPEQASRLDLGPGPYTLPDEPCTALTEETLAGLGHAASSGVPGERGCSWSALSPDGGLHGLSVSYTAWEDADRARHRFDEEFARVRGGEEGVHWDQSSNAGEQSRLALAERDGAFLATLLARQGEVHVTVVRAFTPGPGGGEGADRSVEVGLMGELGRQALGRLG</sequence>
<evidence type="ECO:0000313" key="3">
    <source>
        <dbReference type="Proteomes" id="UP000676079"/>
    </source>
</evidence>
<feature type="region of interest" description="Disordered" evidence="1">
    <location>
        <begin position="39"/>
        <end position="67"/>
    </location>
</feature>
<gene>
    <name evidence="2" type="ORF">KGD84_09225</name>
</gene>
<keyword evidence="3" id="KW-1185">Reference proteome</keyword>
<evidence type="ECO:0008006" key="4">
    <source>
        <dbReference type="Google" id="ProtNLM"/>
    </source>
</evidence>
<dbReference type="EMBL" id="CP074133">
    <property type="protein sequence ID" value="QUX24430.1"/>
    <property type="molecule type" value="Genomic_DNA"/>
</dbReference>
<protein>
    <recommendedName>
        <fullName evidence="4">DUF3558 domain-containing protein</fullName>
    </recommendedName>
</protein>
<reference evidence="2 3" key="1">
    <citation type="submission" date="2021-05" db="EMBL/GenBank/DDBJ databases">
        <title>Direct Submission.</title>
        <authorList>
            <person name="Li K."/>
            <person name="Gao J."/>
        </authorList>
    </citation>
    <scope>NUCLEOTIDE SEQUENCE [LARGE SCALE GENOMIC DNA]</scope>
    <source>
        <strain evidence="2 3">Mg02</strain>
    </source>
</reference>
<evidence type="ECO:0000313" key="2">
    <source>
        <dbReference type="EMBL" id="QUX24430.1"/>
    </source>
</evidence>
<accession>A0ABX8BRT4</accession>
<organism evidence="2 3">
    <name type="scientific">Nocardiopsis changdeensis</name>
    <dbReference type="NCBI Taxonomy" id="2831969"/>
    <lineage>
        <taxon>Bacteria</taxon>
        <taxon>Bacillati</taxon>
        <taxon>Actinomycetota</taxon>
        <taxon>Actinomycetes</taxon>
        <taxon>Streptosporangiales</taxon>
        <taxon>Nocardiopsidaceae</taxon>
        <taxon>Nocardiopsis</taxon>
    </lineage>
</organism>
<dbReference type="Proteomes" id="UP000676079">
    <property type="component" value="Chromosome"/>
</dbReference>
<dbReference type="RefSeq" id="WP_220559848.1">
    <property type="nucleotide sequence ID" value="NZ_CP074133.1"/>
</dbReference>
<evidence type="ECO:0000256" key="1">
    <source>
        <dbReference type="SAM" id="MobiDB-lite"/>
    </source>
</evidence>
<feature type="compositionally biased region" description="Low complexity" evidence="1">
    <location>
        <begin position="39"/>
        <end position="53"/>
    </location>
</feature>
<proteinExistence type="predicted"/>